<dbReference type="InterPro" id="IPR046732">
    <property type="entry name" value="DUF6624"/>
</dbReference>
<dbReference type="eggNOG" id="COG4403">
    <property type="taxonomic scope" value="Bacteria"/>
</dbReference>
<organism evidence="1 2">
    <name type="scientific">Epilithonimonas lactis</name>
    <dbReference type="NCBI Taxonomy" id="421072"/>
    <lineage>
        <taxon>Bacteria</taxon>
        <taxon>Pseudomonadati</taxon>
        <taxon>Bacteroidota</taxon>
        <taxon>Flavobacteriia</taxon>
        <taxon>Flavobacteriales</taxon>
        <taxon>Weeksellaceae</taxon>
        <taxon>Chryseobacterium group</taxon>
        <taxon>Epilithonimonas</taxon>
    </lineage>
</organism>
<sequence length="199" mass="23156">MNRKDIPEIIIRLQNADLELREKLISEGKLGEGYNKEMENLHNQNAEVLNEIIDIIGFPTVEKVGNHSAYSAWLVIQHSIGKPEFMKKCAELLEIEVKKNKADARNLAYLTDRIATFENKPQLYGTQFDWDDNGELSPNDFDDIKKVNQRRKSIGLNTLEEQTEIIRTQAKNENHLPPKDLIQRKTKMEDWKKTVGWIR</sequence>
<accession>A0A085BJL0</accession>
<comment type="caution">
    <text evidence="1">The sequence shown here is derived from an EMBL/GenBank/DDBJ whole genome shotgun (WGS) entry which is preliminary data.</text>
</comment>
<keyword evidence="2" id="KW-1185">Reference proteome</keyword>
<gene>
    <name evidence="1" type="ORF">IO89_06265</name>
</gene>
<name>A0A085BJL0_9FLAO</name>
<dbReference type="Proteomes" id="UP000028623">
    <property type="component" value="Unassembled WGS sequence"/>
</dbReference>
<dbReference type="STRING" id="421072.SAMN04488097_3169"/>
<protein>
    <submittedName>
        <fullName evidence="1">Uncharacterized protein</fullName>
    </submittedName>
</protein>
<proteinExistence type="predicted"/>
<evidence type="ECO:0000313" key="1">
    <source>
        <dbReference type="EMBL" id="KFC22655.1"/>
    </source>
</evidence>
<dbReference type="EMBL" id="JPLY01000002">
    <property type="protein sequence ID" value="KFC22655.1"/>
    <property type="molecule type" value="Genomic_DNA"/>
</dbReference>
<reference evidence="1 2" key="1">
    <citation type="submission" date="2014-07" db="EMBL/GenBank/DDBJ databases">
        <title>Epilithonimonas lactis LMG 22401 Genome.</title>
        <authorList>
            <person name="Pipes S.E."/>
            <person name="Stropko S.J."/>
        </authorList>
    </citation>
    <scope>NUCLEOTIDE SEQUENCE [LARGE SCALE GENOMIC DNA]</scope>
    <source>
        <strain evidence="1 2">LMG 24401</strain>
    </source>
</reference>
<evidence type="ECO:0000313" key="2">
    <source>
        <dbReference type="Proteomes" id="UP000028623"/>
    </source>
</evidence>
<dbReference type="AlphaFoldDB" id="A0A085BJL0"/>
<dbReference type="OrthoDB" id="2989458at2"/>
<dbReference type="Pfam" id="PF20329">
    <property type="entry name" value="DUF6624"/>
    <property type="match status" value="1"/>
</dbReference>
<dbReference type="RefSeq" id="WP_034974621.1">
    <property type="nucleotide sequence ID" value="NZ_FOFI01000004.1"/>
</dbReference>